<dbReference type="GO" id="GO:0005737">
    <property type="term" value="C:cytoplasm"/>
    <property type="evidence" value="ECO:0007669"/>
    <property type="project" value="TreeGrafter"/>
</dbReference>
<evidence type="ECO:0000256" key="3">
    <source>
        <dbReference type="ARBA" id="ARBA00023027"/>
    </source>
</evidence>
<dbReference type="PANTHER" id="PTHR43570:SF17">
    <property type="entry name" value="ALDEHYDE DEHYDROGENASE FAMILY 3 MEMBER F1"/>
    <property type="match status" value="1"/>
</dbReference>
<dbReference type="InterPro" id="IPR016163">
    <property type="entry name" value="Ald_DH_C"/>
</dbReference>
<dbReference type="InterPro" id="IPR015590">
    <property type="entry name" value="Aldehyde_DH_dom"/>
</dbReference>
<evidence type="ECO:0000256" key="6">
    <source>
        <dbReference type="PIRSR" id="PIRSR036492-1"/>
    </source>
</evidence>
<keyword evidence="3" id="KW-0520">NAD</keyword>
<evidence type="ECO:0000256" key="5">
    <source>
        <dbReference type="PIRNR" id="PIRNR036492"/>
    </source>
</evidence>
<keyword evidence="2 5" id="KW-0560">Oxidoreductase</keyword>
<gene>
    <name evidence="8" type="ORF">H6P81_017623</name>
</gene>
<comment type="catalytic activity">
    <reaction evidence="4">
        <text>an aldehyde + NAD(+) + H2O = a carboxylate + NADH + 2 H(+)</text>
        <dbReference type="Rhea" id="RHEA:16185"/>
        <dbReference type="ChEBI" id="CHEBI:15377"/>
        <dbReference type="ChEBI" id="CHEBI:15378"/>
        <dbReference type="ChEBI" id="CHEBI:17478"/>
        <dbReference type="ChEBI" id="CHEBI:29067"/>
        <dbReference type="ChEBI" id="CHEBI:57540"/>
        <dbReference type="ChEBI" id="CHEBI:57945"/>
        <dbReference type="EC" id="1.2.1.3"/>
    </reaction>
</comment>
<evidence type="ECO:0000313" key="8">
    <source>
        <dbReference type="EMBL" id="KAG9441769.1"/>
    </source>
</evidence>
<dbReference type="GO" id="GO:0006081">
    <property type="term" value="P:aldehyde metabolic process"/>
    <property type="evidence" value="ECO:0007669"/>
    <property type="project" value="InterPro"/>
</dbReference>
<organism evidence="8 9">
    <name type="scientific">Aristolochia fimbriata</name>
    <name type="common">White veined hardy Dutchman's pipe vine</name>
    <dbReference type="NCBI Taxonomy" id="158543"/>
    <lineage>
        <taxon>Eukaryota</taxon>
        <taxon>Viridiplantae</taxon>
        <taxon>Streptophyta</taxon>
        <taxon>Embryophyta</taxon>
        <taxon>Tracheophyta</taxon>
        <taxon>Spermatophyta</taxon>
        <taxon>Magnoliopsida</taxon>
        <taxon>Magnoliidae</taxon>
        <taxon>Piperales</taxon>
        <taxon>Aristolochiaceae</taxon>
        <taxon>Aristolochia</taxon>
    </lineage>
</organism>
<dbReference type="Gene3D" id="3.40.309.10">
    <property type="entry name" value="Aldehyde Dehydrogenase, Chain A, domain 2"/>
    <property type="match status" value="1"/>
</dbReference>
<dbReference type="GO" id="GO:0009737">
    <property type="term" value="P:response to abscisic acid"/>
    <property type="evidence" value="ECO:0007669"/>
    <property type="project" value="UniProtKB-ARBA"/>
</dbReference>
<reference evidence="8 9" key="1">
    <citation type="submission" date="2021-07" db="EMBL/GenBank/DDBJ databases">
        <title>The Aristolochia fimbriata genome: insights into angiosperm evolution, floral development and chemical biosynthesis.</title>
        <authorList>
            <person name="Jiao Y."/>
        </authorList>
    </citation>
    <scope>NUCLEOTIDE SEQUENCE [LARGE SCALE GENOMIC DNA]</scope>
    <source>
        <strain evidence="8">IBCAS-2021</strain>
        <tissue evidence="8">Leaf</tissue>
    </source>
</reference>
<dbReference type="AlphaFoldDB" id="A0AAV7DYY2"/>
<dbReference type="GO" id="GO:0004029">
    <property type="term" value="F:aldehyde dehydrogenase (NAD+) activity"/>
    <property type="evidence" value="ECO:0007669"/>
    <property type="project" value="UniProtKB-EC"/>
</dbReference>
<dbReference type="Proteomes" id="UP000825729">
    <property type="component" value="Unassembled WGS sequence"/>
</dbReference>
<feature type="domain" description="Aldehyde dehydrogenase" evidence="7">
    <location>
        <begin position="8"/>
        <end position="435"/>
    </location>
</feature>
<dbReference type="PANTHER" id="PTHR43570">
    <property type="entry name" value="ALDEHYDE DEHYDROGENASE"/>
    <property type="match status" value="1"/>
</dbReference>
<dbReference type="Gene3D" id="3.40.605.10">
    <property type="entry name" value="Aldehyde Dehydrogenase, Chain A, domain 1"/>
    <property type="match status" value="1"/>
</dbReference>
<dbReference type="InterPro" id="IPR016161">
    <property type="entry name" value="Ald_DH/histidinol_DH"/>
</dbReference>
<dbReference type="InterPro" id="IPR012394">
    <property type="entry name" value="Aldehyde_DH_NAD(P)"/>
</dbReference>
<name>A0AAV7DYY2_ARIFI</name>
<dbReference type="FunFam" id="3.40.309.10:FF:000003">
    <property type="entry name" value="Aldehyde dehydrogenase"/>
    <property type="match status" value="1"/>
</dbReference>
<feature type="active site" evidence="6">
    <location>
        <position position="210"/>
    </location>
</feature>
<dbReference type="SUPFAM" id="SSF53720">
    <property type="entry name" value="ALDH-like"/>
    <property type="match status" value="1"/>
</dbReference>
<evidence type="ECO:0000256" key="1">
    <source>
        <dbReference type="ARBA" id="ARBA00009986"/>
    </source>
</evidence>
<dbReference type="FunFam" id="3.40.605.10:FF:000004">
    <property type="entry name" value="Aldehyde dehydrogenase"/>
    <property type="match status" value="1"/>
</dbReference>
<keyword evidence="9" id="KW-1185">Reference proteome</keyword>
<dbReference type="Pfam" id="PF00171">
    <property type="entry name" value="Aldedh"/>
    <property type="match status" value="1"/>
</dbReference>
<proteinExistence type="inferred from homology"/>
<dbReference type="PIRSF" id="PIRSF036492">
    <property type="entry name" value="ALDH"/>
    <property type="match status" value="1"/>
</dbReference>
<dbReference type="EMBL" id="JAINDJ010000007">
    <property type="protein sequence ID" value="KAG9441769.1"/>
    <property type="molecule type" value="Genomic_DNA"/>
</dbReference>
<protein>
    <recommendedName>
        <fullName evidence="5">Aldehyde dehydrogenase</fullName>
    </recommendedName>
</protein>
<comment type="similarity">
    <text evidence="1 5">Belongs to the aldehyde dehydrogenase family.</text>
</comment>
<feature type="active site" evidence="6">
    <location>
        <position position="248"/>
    </location>
</feature>
<evidence type="ECO:0000256" key="4">
    <source>
        <dbReference type="ARBA" id="ARBA00049194"/>
    </source>
</evidence>
<evidence type="ECO:0000259" key="7">
    <source>
        <dbReference type="Pfam" id="PF00171"/>
    </source>
</evidence>
<evidence type="ECO:0000256" key="2">
    <source>
        <dbReference type="ARBA" id="ARBA00023002"/>
    </source>
</evidence>
<dbReference type="InterPro" id="IPR016162">
    <property type="entry name" value="Ald_DH_N"/>
</dbReference>
<comment type="caution">
    <text evidence="8">The sequence shown here is derived from an EMBL/GenBank/DDBJ whole genome shotgun (WGS) entry which is preliminary data.</text>
</comment>
<evidence type="ECO:0000313" key="9">
    <source>
        <dbReference type="Proteomes" id="UP000825729"/>
    </source>
</evidence>
<sequence length="479" mass="53383">MGELQERVAELRETFRSGKTKHAAWRKSQLQAILKLLEEEDGEICKALEEDLGKHPVESYRDEVGILAKSVKHCLQNLDKWMAGKKVDVPLVAFPTTGQIVPEPLGVVLIFSSWNFPFGVALEPLIGAIAAGNAVVLKPSELAPASSSLLSHLIPIYLDNKAMLVIEGGPEIGQELLESKWDKIFFTGSARIGRIVMAAAVKHLTPVTLELGGKCPALLDTLDSLDDAKVAAKRIVGGKWGPCSGQACIAIDYVIVEEKFVSTLVDFLRQTIKKFYGDNPKELKHIAKIVNKKCYMRLKDLLHDPDVEASIVHGGSVDDEKLFIEPTILLNPPLDANIMTEEIFGPLLPIITVKNIQDSIVFINSRPKPLAIYVFTKDEHFKDRVIKETTSGSVTFNDALVQFALDTLPFGGVGESGFGRYHGKFSFDTFSHEKAILRRNFTEINFRYPPWNDLKLQFIRAVYNFDYMRLILLVLGLKR</sequence>
<accession>A0AAV7DYY2</accession>